<protein>
    <submittedName>
        <fullName evidence="1">Uncharacterized protein</fullName>
    </submittedName>
</protein>
<sequence length="54" mass="6303">MNHGSKIMHGWNTVLLRMQPFVFIVFSLNNRELRTMVLNHSQMLGFVDGRMALN</sequence>
<organism evidence="1">
    <name type="scientific">Arundo donax</name>
    <name type="common">Giant reed</name>
    <name type="synonym">Donax arundinaceus</name>
    <dbReference type="NCBI Taxonomy" id="35708"/>
    <lineage>
        <taxon>Eukaryota</taxon>
        <taxon>Viridiplantae</taxon>
        <taxon>Streptophyta</taxon>
        <taxon>Embryophyta</taxon>
        <taxon>Tracheophyta</taxon>
        <taxon>Spermatophyta</taxon>
        <taxon>Magnoliopsida</taxon>
        <taxon>Liliopsida</taxon>
        <taxon>Poales</taxon>
        <taxon>Poaceae</taxon>
        <taxon>PACMAD clade</taxon>
        <taxon>Arundinoideae</taxon>
        <taxon>Arundineae</taxon>
        <taxon>Arundo</taxon>
    </lineage>
</organism>
<dbReference type="EMBL" id="GBRH01212604">
    <property type="protein sequence ID" value="JAD85291.1"/>
    <property type="molecule type" value="Transcribed_RNA"/>
</dbReference>
<accession>A0A0A9DBT1</accession>
<reference evidence="1" key="1">
    <citation type="submission" date="2014-09" db="EMBL/GenBank/DDBJ databases">
        <authorList>
            <person name="Magalhaes I.L.F."/>
            <person name="Oliveira U."/>
            <person name="Santos F.R."/>
            <person name="Vidigal T.H.D.A."/>
            <person name="Brescovit A.D."/>
            <person name="Santos A.J."/>
        </authorList>
    </citation>
    <scope>NUCLEOTIDE SEQUENCE</scope>
    <source>
        <tissue evidence="1">Shoot tissue taken approximately 20 cm above the soil surface</tissue>
    </source>
</reference>
<proteinExistence type="predicted"/>
<dbReference type="AlphaFoldDB" id="A0A0A9DBT1"/>
<name>A0A0A9DBT1_ARUDO</name>
<reference evidence="1" key="2">
    <citation type="journal article" date="2015" name="Data Brief">
        <title>Shoot transcriptome of the giant reed, Arundo donax.</title>
        <authorList>
            <person name="Barrero R.A."/>
            <person name="Guerrero F.D."/>
            <person name="Moolhuijzen P."/>
            <person name="Goolsby J.A."/>
            <person name="Tidwell J."/>
            <person name="Bellgard S.E."/>
            <person name="Bellgard M.I."/>
        </authorList>
    </citation>
    <scope>NUCLEOTIDE SEQUENCE</scope>
    <source>
        <tissue evidence="1">Shoot tissue taken approximately 20 cm above the soil surface</tissue>
    </source>
</reference>
<evidence type="ECO:0000313" key="1">
    <source>
        <dbReference type="EMBL" id="JAD85291.1"/>
    </source>
</evidence>